<dbReference type="Proteomes" id="UP000178869">
    <property type="component" value="Unassembled WGS sequence"/>
</dbReference>
<proteinExistence type="predicted"/>
<evidence type="ECO:0000313" key="1">
    <source>
        <dbReference type="EMBL" id="OHA45896.1"/>
    </source>
</evidence>
<accession>A0A1G2PC27</accession>
<dbReference type="EMBL" id="MHSR01000025">
    <property type="protein sequence ID" value="OHA45896.1"/>
    <property type="molecule type" value="Genomic_DNA"/>
</dbReference>
<name>A0A1G2PC27_9BACT</name>
<protein>
    <submittedName>
        <fullName evidence="1">Uncharacterized protein</fullName>
    </submittedName>
</protein>
<evidence type="ECO:0000313" key="2">
    <source>
        <dbReference type="Proteomes" id="UP000178869"/>
    </source>
</evidence>
<dbReference type="AlphaFoldDB" id="A0A1G2PC27"/>
<sequence length="113" mass="13197">MASFIHKGLAAGRWFEFPLAQQLGNIGSEVSRAARWQHKDERLFWGAVERALDLFDLTLSDERWRGRRWEIARAREVFCDAVYGGKLYNTSFKNLQPYFDNFVLLAANQKVKK</sequence>
<comment type="caution">
    <text evidence="1">The sequence shown here is derived from an EMBL/GenBank/DDBJ whole genome shotgun (WGS) entry which is preliminary data.</text>
</comment>
<reference evidence="1 2" key="1">
    <citation type="journal article" date="2016" name="Nat. Commun.">
        <title>Thousands of microbial genomes shed light on interconnected biogeochemical processes in an aquifer system.</title>
        <authorList>
            <person name="Anantharaman K."/>
            <person name="Brown C.T."/>
            <person name="Hug L.A."/>
            <person name="Sharon I."/>
            <person name="Castelle C.J."/>
            <person name="Probst A.J."/>
            <person name="Thomas B.C."/>
            <person name="Singh A."/>
            <person name="Wilkins M.J."/>
            <person name="Karaoz U."/>
            <person name="Brodie E.L."/>
            <person name="Williams K.H."/>
            <person name="Hubbard S.S."/>
            <person name="Banfield J.F."/>
        </authorList>
    </citation>
    <scope>NUCLEOTIDE SEQUENCE [LARGE SCALE GENOMIC DNA]</scope>
</reference>
<gene>
    <name evidence="1" type="ORF">A2828_01330</name>
</gene>
<organism evidence="1 2">
    <name type="scientific">Candidatus Terrybacteria bacterium RIFCSPHIGHO2_01_FULL_43_35</name>
    <dbReference type="NCBI Taxonomy" id="1802361"/>
    <lineage>
        <taxon>Bacteria</taxon>
        <taxon>Candidatus Terryibacteriota</taxon>
    </lineage>
</organism>